<evidence type="ECO:0000256" key="9">
    <source>
        <dbReference type="ARBA" id="ARBA00022542"/>
    </source>
</evidence>
<dbReference type="FunFam" id="2.40.10.10:FF:000027">
    <property type="entry name" value="Haptoglobin"/>
    <property type="match status" value="1"/>
</dbReference>
<evidence type="ECO:0000313" key="30">
    <source>
        <dbReference type="EMBL" id="KAI4534388.1"/>
    </source>
</evidence>
<dbReference type="CDD" id="cd04738">
    <property type="entry name" value="DHOD_2_like"/>
    <property type="match status" value="1"/>
</dbReference>
<keyword evidence="23" id="KW-1015">Disulfide bond</keyword>
<keyword evidence="19" id="KW-1133">Transmembrane helix</keyword>
<dbReference type="FunFam" id="2.10.70.10:FF:000048">
    <property type="entry name" value="Haptoglobin"/>
    <property type="match status" value="1"/>
</dbReference>
<dbReference type="EC" id="1.3.5.2" evidence="6"/>
<keyword evidence="11" id="KW-0288">FMN</keyword>
<dbReference type="InterPro" id="IPR001314">
    <property type="entry name" value="Peptidase_S1A"/>
</dbReference>
<dbReference type="SUPFAM" id="SSF50494">
    <property type="entry name" value="Trypsin-like serine proteases"/>
    <property type="match status" value="1"/>
</dbReference>
<keyword evidence="24" id="KW-0351">Hemoglobin-binding</keyword>
<keyword evidence="21" id="KW-0496">Mitochondrion</keyword>
<dbReference type="PRINTS" id="PR00722">
    <property type="entry name" value="CHYMOTRYPSIN"/>
</dbReference>
<dbReference type="GO" id="GO:0006207">
    <property type="term" value="P:'de novo' pyrimidine nucleobase biosynthetic process"/>
    <property type="evidence" value="ECO:0007669"/>
    <property type="project" value="InterPro"/>
</dbReference>
<proteinExistence type="inferred from homology"/>
<evidence type="ECO:0000256" key="17">
    <source>
        <dbReference type="ARBA" id="ARBA00022859"/>
    </source>
</evidence>
<keyword evidence="13" id="KW-0812">Transmembrane</keyword>
<evidence type="ECO:0000256" key="2">
    <source>
        <dbReference type="ARBA" id="ARBA00004239"/>
    </source>
</evidence>
<dbReference type="InterPro" id="IPR050074">
    <property type="entry name" value="DHO_dehydrogenase"/>
</dbReference>
<evidence type="ECO:0000259" key="28">
    <source>
        <dbReference type="PROSITE" id="PS50240"/>
    </source>
</evidence>
<gene>
    <name evidence="30" type="ORF">MG293_015248</name>
</gene>
<evidence type="ECO:0000256" key="26">
    <source>
        <dbReference type="ARBA" id="ARBA00048639"/>
    </source>
</evidence>
<dbReference type="CDD" id="cd00190">
    <property type="entry name" value="Tryp_SPc"/>
    <property type="match status" value="1"/>
</dbReference>
<dbReference type="Pfam" id="PF00089">
    <property type="entry name" value="Trypsin"/>
    <property type="match status" value="1"/>
</dbReference>
<evidence type="ECO:0000256" key="24">
    <source>
        <dbReference type="ARBA" id="ARBA00023227"/>
    </source>
</evidence>
<evidence type="ECO:0000256" key="25">
    <source>
        <dbReference type="ARBA" id="ARBA00033714"/>
    </source>
</evidence>
<dbReference type="FunFam" id="3.20.20.70:FF:000066">
    <property type="entry name" value="Dihydroorotate dehydrogenase (quinone), mitochondrial"/>
    <property type="match status" value="1"/>
</dbReference>
<dbReference type="SMART" id="SM00020">
    <property type="entry name" value="Tryp_SPc"/>
    <property type="match status" value="1"/>
</dbReference>
<dbReference type="EMBL" id="JAKZEL010000019">
    <property type="protein sequence ID" value="KAI4534388.1"/>
    <property type="molecule type" value="Genomic_DNA"/>
</dbReference>
<comment type="function">
    <text evidence="25">Catalyzes the conversion of dihydroorotate to orotate with quinone as electron acceptor. Required for UMP biosynthesis via de novo pathway.</text>
</comment>
<keyword evidence="20" id="KW-0560">Oxidoreductase</keyword>
<evidence type="ECO:0000313" key="31">
    <source>
        <dbReference type="Proteomes" id="UP001214576"/>
    </source>
</evidence>
<comment type="similarity">
    <text evidence="5">Belongs to the dihydroorotate dehydrogenase family. Type 2 subfamily.</text>
</comment>
<evidence type="ECO:0000256" key="23">
    <source>
        <dbReference type="ARBA" id="ARBA00023157"/>
    </source>
</evidence>
<dbReference type="GO" id="GO:0006508">
    <property type="term" value="P:proteolysis"/>
    <property type="evidence" value="ECO:0007669"/>
    <property type="project" value="InterPro"/>
</dbReference>
<dbReference type="SUPFAM" id="SSF57535">
    <property type="entry name" value="Complement control module/SCR domain"/>
    <property type="match status" value="2"/>
</dbReference>
<evidence type="ECO:0000256" key="14">
    <source>
        <dbReference type="ARBA" id="ARBA00022729"/>
    </source>
</evidence>
<dbReference type="GO" id="GO:0106430">
    <property type="term" value="F:dihydroorotate dehydrogenase (quinone) activity"/>
    <property type="evidence" value="ECO:0007669"/>
    <property type="project" value="UniProtKB-EC"/>
</dbReference>
<evidence type="ECO:0000256" key="18">
    <source>
        <dbReference type="ARBA" id="ARBA00022946"/>
    </source>
</evidence>
<dbReference type="HAMAP" id="MF_00225">
    <property type="entry name" value="DHO_dh_type2"/>
    <property type="match status" value="1"/>
</dbReference>
<evidence type="ECO:0000256" key="8">
    <source>
        <dbReference type="ARBA" id="ARBA00022525"/>
    </source>
</evidence>
<dbReference type="InterPro" id="IPR001295">
    <property type="entry name" value="Dihydroorotate_DH_CS"/>
</dbReference>
<comment type="pathway">
    <text evidence="4">Pyrimidine metabolism; UMP biosynthesis via de novo pathway; orotate from (S)-dihydroorotate (quinone route): step 1/1.</text>
</comment>
<dbReference type="Pfam" id="PF01180">
    <property type="entry name" value="DHO_dh"/>
    <property type="match status" value="1"/>
</dbReference>
<evidence type="ECO:0000256" key="3">
    <source>
        <dbReference type="ARBA" id="ARBA00004434"/>
    </source>
</evidence>
<feature type="domain" description="Peptidase S1" evidence="28">
    <location>
        <begin position="550"/>
        <end position="792"/>
    </location>
</feature>
<evidence type="ECO:0000256" key="16">
    <source>
        <dbReference type="ARBA" id="ARBA00022792"/>
    </source>
</evidence>
<name>A0AAD4Y4M1_OVIAM</name>
<dbReference type="Proteomes" id="UP001214576">
    <property type="component" value="Unassembled WGS sequence"/>
</dbReference>
<keyword evidence="17" id="KW-0391">Immunity</keyword>
<dbReference type="PROSITE" id="PS50240">
    <property type="entry name" value="TRYPSIN_DOM"/>
    <property type="match status" value="1"/>
</dbReference>
<dbReference type="GO" id="GO:0030492">
    <property type="term" value="F:hemoglobin binding"/>
    <property type="evidence" value="ECO:0007669"/>
    <property type="project" value="UniProtKB-KW"/>
</dbReference>
<comment type="caution">
    <text evidence="30">The sequence shown here is derived from an EMBL/GenBank/DDBJ whole genome shotgun (WGS) entry which is preliminary data.</text>
</comment>
<dbReference type="PANTHER" id="PTHR48109">
    <property type="entry name" value="DIHYDROOROTATE DEHYDROGENASE (QUINONE), MITOCHONDRIAL-RELATED"/>
    <property type="match status" value="1"/>
</dbReference>
<keyword evidence="18" id="KW-0809">Transit peptide</keyword>
<dbReference type="InterPro" id="IPR005720">
    <property type="entry name" value="Dihydroorotate_DH_cat"/>
</dbReference>
<evidence type="ECO:0000256" key="5">
    <source>
        <dbReference type="ARBA" id="ARBA00005359"/>
    </source>
</evidence>
<keyword evidence="10" id="KW-0285">Flavoprotein</keyword>
<evidence type="ECO:0000256" key="21">
    <source>
        <dbReference type="ARBA" id="ARBA00023128"/>
    </source>
</evidence>
<dbReference type="NCBIfam" id="NF003652">
    <property type="entry name" value="PRK05286.2-5"/>
    <property type="match status" value="1"/>
</dbReference>
<evidence type="ECO:0000256" key="11">
    <source>
        <dbReference type="ARBA" id="ARBA00022643"/>
    </source>
</evidence>
<evidence type="ECO:0000256" key="20">
    <source>
        <dbReference type="ARBA" id="ARBA00023002"/>
    </source>
</evidence>
<dbReference type="InterPro" id="IPR001254">
    <property type="entry name" value="Trypsin_dom"/>
</dbReference>
<comment type="caution">
    <text evidence="27">Lacks conserved residue(s) required for the propagation of feature annotation.</text>
</comment>
<dbReference type="SUPFAM" id="SSF51395">
    <property type="entry name" value="FMN-linked oxidoreductases"/>
    <property type="match status" value="1"/>
</dbReference>
<evidence type="ECO:0000256" key="13">
    <source>
        <dbReference type="ARBA" id="ARBA00022692"/>
    </source>
</evidence>
<dbReference type="InterPro" id="IPR013785">
    <property type="entry name" value="Aldolase_TIM"/>
</dbReference>
<dbReference type="GO" id="GO:0005576">
    <property type="term" value="C:extracellular region"/>
    <property type="evidence" value="ECO:0007669"/>
    <property type="project" value="UniProtKB-SubCell"/>
</dbReference>
<protein>
    <recommendedName>
        <fullName evidence="7">Dihydroorotate dehydrogenase (quinone), mitochondrial</fullName>
        <ecNumber evidence="6">1.3.5.2</ecNumber>
    </recommendedName>
</protein>
<sequence length="794" mass="87048">MAWRQLKKRAQDAMVILGGGGLLFASYLTATGDEHFYAELLMPALQRLLDPETAHRLAVRFTSLGLLPRTTFQDSDMLEVRVFGHKFRNPVGIAAGFDKDGEAVDGLYKMGFGFVEIGSVTPEPQEGNPRPRVFRLPEDQAIINRYGFNSHGLSVVEHRLRARQQTQARLTEDGLPLGINLGKNKTSVDAASDYAKGVRVLGPLADYLVVNVSSPNTGGLRRLQGKVELRRLLTKVLQERDALKVAHKPAVLVKIAPDLTAQGKEDIASVVRELGIDGLIVTNTTVSRPASLQGALRSEPGGLSGKPLRDLSTQTIREMYALTQGRVPIVGVGGVSSGQDALEKIRAGASLVQLYTALTYRGPPVVGGVKRELEALLKEQGFARVTDAIGADHRSVLPAVITLLLCGQLLAVETGSEAAAGSCPKAPEIANGHVEYSVRYQCDKYYKLRAGNGVYTFNNKQWINKDIGPQLPECEEDVSCPEAPKIKNGYVEYSVSYQCKTYYKLRTDGDGVYTFNSKKQWINKNVGQQLPECEAVCGKPKHPVDQTQRIIGGSLDAKGSFPWQAKMVSHHNLISGATLINERWLLTTAKNLYLGHTSDKKAKDITPTLRLYVGKNQLVEVEKVVLHPDHSKVDIGLIKLRQKVPVNDKVMPICLPSKDYVAVDRVGYVSGWGRNENFNFTGHLKYVMLPVADQDKCVKHYEGNAAPKNKTATSPVGVQPILNENTFCVGLSKYQEDTCYGDAGSAFVVHDQEDDTWYAAGILSFDKSCAVAEYGVYVKVTSILDWVRKTIANN</sequence>
<comment type="subcellular location">
    <subcellularLocation>
        <location evidence="3">Mitochondrion inner membrane</location>
        <topology evidence="3">Single-pass membrane protein</topology>
    </subcellularLocation>
    <subcellularLocation>
        <location evidence="2">Secreted</location>
        <location evidence="2">Extracellular space</location>
    </subcellularLocation>
</comment>
<evidence type="ECO:0000256" key="7">
    <source>
        <dbReference type="ARBA" id="ARBA00017599"/>
    </source>
</evidence>
<dbReference type="InterPro" id="IPR035976">
    <property type="entry name" value="Sushi/SCR/CCP_sf"/>
</dbReference>
<dbReference type="AlphaFoldDB" id="A0AAD4Y4M1"/>
<evidence type="ECO:0000256" key="1">
    <source>
        <dbReference type="ARBA" id="ARBA00001917"/>
    </source>
</evidence>
<dbReference type="GO" id="GO:0009220">
    <property type="term" value="P:pyrimidine ribonucleotide biosynthetic process"/>
    <property type="evidence" value="ECO:0007669"/>
    <property type="project" value="TreeGrafter"/>
</dbReference>
<evidence type="ECO:0000256" key="12">
    <source>
        <dbReference type="ARBA" id="ARBA00022659"/>
    </source>
</evidence>
<keyword evidence="31" id="KW-1185">Reference proteome</keyword>
<evidence type="ECO:0000259" key="29">
    <source>
        <dbReference type="PROSITE" id="PS50923"/>
    </source>
</evidence>
<dbReference type="InterPro" id="IPR000436">
    <property type="entry name" value="Sushi_SCR_CCP_dom"/>
</dbReference>
<dbReference type="InterPro" id="IPR043504">
    <property type="entry name" value="Peptidase_S1_PA_chymotrypsin"/>
</dbReference>
<keyword evidence="22" id="KW-0472">Membrane</keyword>
<dbReference type="PROSITE" id="PS00912">
    <property type="entry name" value="DHODEHASE_2"/>
    <property type="match status" value="1"/>
</dbReference>
<dbReference type="GO" id="GO:0004252">
    <property type="term" value="F:serine-type endopeptidase activity"/>
    <property type="evidence" value="ECO:0007669"/>
    <property type="project" value="InterPro"/>
</dbReference>
<keyword evidence="16" id="KW-0999">Mitochondrion inner membrane</keyword>
<dbReference type="Gene3D" id="2.10.70.10">
    <property type="entry name" value="Complement Module, domain 1"/>
    <property type="match status" value="2"/>
</dbReference>
<dbReference type="CDD" id="cd00033">
    <property type="entry name" value="CCP"/>
    <property type="match status" value="2"/>
</dbReference>
<dbReference type="GO" id="GO:0005743">
    <property type="term" value="C:mitochondrial inner membrane"/>
    <property type="evidence" value="ECO:0007669"/>
    <property type="project" value="UniProtKB-SubCell"/>
</dbReference>
<dbReference type="GO" id="GO:0002376">
    <property type="term" value="P:immune system process"/>
    <property type="evidence" value="ECO:0007669"/>
    <property type="project" value="UniProtKB-KW"/>
</dbReference>
<accession>A0AAD4Y4M1</accession>
<evidence type="ECO:0000256" key="15">
    <source>
        <dbReference type="ARBA" id="ARBA00022737"/>
    </source>
</evidence>
<dbReference type="PROSITE" id="PS00911">
    <property type="entry name" value="DHODEHASE_1"/>
    <property type="match status" value="1"/>
</dbReference>
<evidence type="ECO:0000256" key="6">
    <source>
        <dbReference type="ARBA" id="ARBA00012791"/>
    </source>
</evidence>
<dbReference type="Gene3D" id="3.20.20.70">
    <property type="entry name" value="Aldolase class I"/>
    <property type="match status" value="1"/>
</dbReference>
<dbReference type="NCBIfam" id="NF003645">
    <property type="entry name" value="PRK05286.1-2"/>
    <property type="match status" value="1"/>
</dbReference>
<dbReference type="InterPro" id="IPR009003">
    <property type="entry name" value="Peptidase_S1_PA"/>
</dbReference>
<evidence type="ECO:0000256" key="10">
    <source>
        <dbReference type="ARBA" id="ARBA00022630"/>
    </source>
</evidence>
<keyword evidence="9" id="KW-0721">Serine protease homolog</keyword>
<comment type="catalytic activity">
    <reaction evidence="26">
        <text>(S)-dihydroorotate + a quinone = orotate + a quinol</text>
        <dbReference type="Rhea" id="RHEA:30187"/>
        <dbReference type="ChEBI" id="CHEBI:24646"/>
        <dbReference type="ChEBI" id="CHEBI:30839"/>
        <dbReference type="ChEBI" id="CHEBI:30864"/>
        <dbReference type="ChEBI" id="CHEBI:132124"/>
        <dbReference type="EC" id="1.3.5.2"/>
    </reaction>
</comment>
<dbReference type="InterPro" id="IPR005719">
    <property type="entry name" value="Dihydroorotate_DH_2"/>
</dbReference>
<feature type="domain" description="Sushi" evidence="29">
    <location>
        <begin position="478"/>
        <end position="535"/>
    </location>
</feature>
<keyword evidence="8" id="KW-0964">Secreted</keyword>
<feature type="domain" description="Sushi" evidence="29">
    <location>
        <begin position="421"/>
        <end position="476"/>
    </location>
</feature>
<reference evidence="30" key="1">
    <citation type="submission" date="2022-03" db="EMBL/GenBank/DDBJ databases">
        <title>Genomic analyses of argali, domestic sheep and their hybrids provide insights into chromosomal evolution, heterosis and genetic basis of agronomic traits.</title>
        <authorList>
            <person name="Li M."/>
        </authorList>
    </citation>
    <scope>NUCLEOTIDE SEQUENCE</scope>
    <source>
        <strain evidence="30">CAU-MHL-2022a</strain>
        <tissue evidence="30">Skin</tissue>
    </source>
</reference>
<organism evidence="30 31">
    <name type="scientific">Ovis ammon polii</name>
    <dbReference type="NCBI Taxonomy" id="230172"/>
    <lineage>
        <taxon>Eukaryota</taxon>
        <taxon>Metazoa</taxon>
        <taxon>Chordata</taxon>
        <taxon>Craniata</taxon>
        <taxon>Vertebrata</taxon>
        <taxon>Euteleostomi</taxon>
        <taxon>Mammalia</taxon>
        <taxon>Eutheria</taxon>
        <taxon>Laurasiatheria</taxon>
        <taxon>Artiodactyla</taxon>
        <taxon>Ruminantia</taxon>
        <taxon>Pecora</taxon>
        <taxon>Bovidae</taxon>
        <taxon>Caprinae</taxon>
        <taxon>Ovis</taxon>
    </lineage>
</organism>
<dbReference type="PROSITE" id="PS50923">
    <property type="entry name" value="SUSHI"/>
    <property type="match status" value="2"/>
</dbReference>
<evidence type="ECO:0000256" key="22">
    <source>
        <dbReference type="ARBA" id="ARBA00023136"/>
    </source>
</evidence>
<evidence type="ECO:0000256" key="19">
    <source>
        <dbReference type="ARBA" id="ARBA00022989"/>
    </source>
</evidence>
<dbReference type="PANTHER" id="PTHR48109:SF4">
    <property type="entry name" value="DIHYDROOROTATE DEHYDROGENASE (QUINONE), MITOCHONDRIAL"/>
    <property type="match status" value="1"/>
</dbReference>
<dbReference type="FunFam" id="2.40.10.10:FF:000031">
    <property type="entry name" value="Haptoglobin"/>
    <property type="match status" value="1"/>
</dbReference>
<evidence type="ECO:0000256" key="27">
    <source>
        <dbReference type="PROSITE-ProRule" id="PRU00302"/>
    </source>
</evidence>
<comment type="cofactor">
    <cofactor evidence="1">
        <name>FMN</name>
        <dbReference type="ChEBI" id="CHEBI:58210"/>
    </cofactor>
</comment>
<keyword evidence="15" id="KW-0677">Repeat</keyword>
<keyword evidence="12 27" id="KW-0768">Sushi</keyword>
<dbReference type="Gene3D" id="2.40.10.10">
    <property type="entry name" value="Trypsin-like serine proteases"/>
    <property type="match status" value="2"/>
</dbReference>
<evidence type="ECO:0000256" key="4">
    <source>
        <dbReference type="ARBA" id="ARBA00005161"/>
    </source>
</evidence>
<dbReference type="NCBIfam" id="TIGR01036">
    <property type="entry name" value="pyrD_sub2"/>
    <property type="match status" value="1"/>
</dbReference>
<keyword evidence="14" id="KW-0732">Signal</keyword>